<reference evidence="5" key="1">
    <citation type="submission" date="2022-07" db="EMBL/GenBank/DDBJ databases">
        <title>Gramela sediminis sp. nov., isolated from deep-sea sediment of the Indian Ocean.</title>
        <authorList>
            <person name="Shi H."/>
        </authorList>
    </citation>
    <scope>NUCLEOTIDE SEQUENCE</scope>
    <source>
        <strain evidence="5">GC03-9</strain>
    </source>
</reference>
<dbReference type="PROSITE" id="PS52004">
    <property type="entry name" value="KS3_2"/>
    <property type="match status" value="1"/>
</dbReference>
<dbReference type="InterPro" id="IPR000794">
    <property type="entry name" value="Beta-ketoacyl_synthase"/>
</dbReference>
<dbReference type="Proteomes" id="UP001155280">
    <property type="component" value="Unassembled WGS sequence"/>
</dbReference>
<dbReference type="EMBL" id="JANCNS010000002">
    <property type="protein sequence ID" value="MCP9200471.1"/>
    <property type="molecule type" value="Genomic_DNA"/>
</dbReference>
<evidence type="ECO:0000256" key="3">
    <source>
        <dbReference type="RuleBase" id="RU003694"/>
    </source>
</evidence>
<sequence>MNLNFLLGDSIISPLGFGTQLNLEAIRQGETALQSHTNLSYQKDSFYAGIIDNDLLDEAFSRIGNLRAYTKLEKMMLLSIHQVLEDFPYLDLERTGLVIATTKANIDELGKGRFSEDRLMLWKLGEVVAKFFGFQDKPMIVSNACVSGALALKLGNDLIQSGRFDHVMVAGGDLVSEFVLSGFNSFQAISPEPCRPFSNDRQGISLGEAAAAMLIGPKTGKGETRIGYIDAVTANDANHISGPSRTGEGLYSSISRLLKANKVKPSEIDFLSAHGTATAYNDEMESIAFNRAGLQDIPVNSLKGYYGHSLGASALIESIITRHNMLNNELFASRNFTDLGVSRPLNIIQQHRSSELNLALKTASGFGGCNLAMFLKKVQDE</sequence>
<protein>
    <submittedName>
        <fullName evidence="5">Beta-ketoacyl synthase</fullName>
    </submittedName>
</protein>
<dbReference type="GO" id="GO:0006633">
    <property type="term" value="P:fatty acid biosynthetic process"/>
    <property type="evidence" value="ECO:0007669"/>
    <property type="project" value="TreeGrafter"/>
</dbReference>
<dbReference type="InterPro" id="IPR016039">
    <property type="entry name" value="Thiolase-like"/>
</dbReference>
<dbReference type="PANTHER" id="PTHR11712:SF336">
    <property type="entry name" value="3-OXOACYL-[ACYL-CARRIER-PROTEIN] SYNTHASE, MITOCHONDRIAL"/>
    <property type="match status" value="1"/>
</dbReference>
<proteinExistence type="inferred from homology"/>
<comment type="similarity">
    <text evidence="1 3">Belongs to the thiolase-like superfamily. Beta-ketoacyl-ACP synthases family.</text>
</comment>
<gene>
    <name evidence="5" type="ORF">MKO06_11150</name>
</gene>
<dbReference type="Pfam" id="PF02801">
    <property type="entry name" value="Ketoacyl-synt_C"/>
    <property type="match status" value="1"/>
</dbReference>
<organism evidence="5 6">
    <name type="scientific">Christiangramia oceanisediminis</name>
    <dbReference type="NCBI Taxonomy" id="2920386"/>
    <lineage>
        <taxon>Bacteria</taxon>
        <taxon>Pseudomonadati</taxon>
        <taxon>Bacteroidota</taxon>
        <taxon>Flavobacteriia</taxon>
        <taxon>Flavobacteriales</taxon>
        <taxon>Flavobacteriaceae</taxon>
        <taxon>Christiangramia</taxon>
    </lineage>
</organism>
<dbReference type="PANTHER" id="PTHR11712">
    <property type="entry name" value="POLYKETIDE SYNTHASE-RELATED"/>
    <property type="match status" value="1"/>
</dbReference>
<dbReference type="Pfam" id="PF00109">
    <property type="entry name" value="ketoacyl-synt"/>
    <property type="match status" value="1"/>
</dbReference>
<dbReference type="InterPro" id="IPR014030">
    <property type="entry name" value="Ketoacyl_synth_N"/>
</dbReference>
<comment type="caution">
    <text evidence="5">The sequence shown here is derived from an EMBL/GenBank/DDBJ whole genome shotgun (WGS) entry which is preliminary data.</text>
</comment>
<dbReference type="InterPro" id="IPR014031">
    <property type="entry name" value="Ketoacyl_synth_C"/>
</dbReference>
<evidence type="ECO:0000313" key="6">
    <source>
        <dbReference type="Proteomes" id="UP001155280"/>
    </source>
</evidence>
<dbReference type="Gene3D" id="3.40.47.10">
    <property type="match status" value="2"/>
</dbReference>
<dbReference type="RefSeq" id="WP_241551257.1">
    <property type="nucleotide sequence ID" value="NZ_JANCNS010000002.1"/>
</dbReference>
<feature type="domain" description="Ketosynthase family 3 (KS3)" evidence="4">
    <location>
        <begin position="1"/>
        <end position="377"/>
    </location>
</feature>
<dbReference type="GO" id="GO:0004315">
    <property type="term" value="F:3-oxoacyl-[acyl-carrier-protein] synthase activity"/>
    <property type="evidence" value="ECO:0007669"/>
    <property type="project" value="TreeGrafter"/>
</dbReference>
<evidence type="ECO:0000256" key="1">
    <source>
        <dbReference type="ARBA" id="ARBA00008467"/>
    </source>
</evidence>
<dbReference type="SUPFAM" id="SSF53901">
    <property type="entry name" value="Thiolase-like"/>
    <property type="match status" value="1"/>
</dbReference>
<dbReference type="InterPro" id="IPR020841">
    <property type="entry name" value="PKS_Beta-ketoAc_synthase_dom"/>
</dbReference>
<evidence type="ECO:0000313" key="5">
    <source>
        <dbReference type="EMBL" id="MCP9200471.1"/>
    </source>
</evidence>
<evidence type="ECO:0000259" key="4">
    <source>
        <dbReference type="PROSITE" id="PS52004"/>
    </source>
</evidence>
<name>A0A9X2RD06_9FLAO</name>
<dbReference type="AlphaFoldDB" id="A0A9X2RD06"/>
<keyword evidence="2 3" id="KW-0808">Transferase</keyword>
<evidence type="ECO:0000256" key="2">
    <source>
        <dbReference type="ARBA" id="ARBA00022679"/>
    </source>
</evidence>
<accession>A0A9X2RD06</accession>
<keyword evidence="6" id="KW-1185">Reference proteome</keyword>